<dbReference type="InterPro" id="IPR003115">
    <property type="entry name" value="ParB_N"/>
</dbReference>
<dbReference type="InterPro" id="IPR050336">
    <property type="entry name" value="Chromosome_partition/occlusion"/>
</dbReference>
<dbReference type="Gene3D" id="1.10.10.2830">
    <property type="match status" value="1"/>
</dbReference>
<evidence type="ECO:0000313" key="4">
    <source>
        <dbReference type="Proteomes" id="UP000015523"/>
    </source>
</evidence>
<dbReference type="OrthoDB" id="9813122at2"/>
<sequence>MAKAPQKITLSGSRDIPFDRLRLSQSNVRRVKAGVSIGELADDIVRRTLLQSLNVRPILDEAGQETGDFEVPAGGRRFRALELLVKQKRLAKNAPIPCVVRAANDGVLAEEDSYAENTFREPLHPLDQFRAMQAMVDKGEGIESIAAHFLVTPAVVNQRLRLAKVSPKLHAVYAEDCMTLEQLMAFSVSDDHERQEQVWELLAHSYNKSGAYIRQKLTEDTIRVADRRVRFIGVDAYVAAGGHVLRDLFEEDDGGWLTDPALLDRLVSEKLQAEGETIGAEGWKWVATAVDLPWGVTDGMREIGGVPVDRTPQEDARLAELETEAEALEEQWSDEPHVPDEVHARLAAIDTEIGALVERPLTFTAEDMARGGVFVSIESDGSLCIERGYVRPEDEPAVEAEPGGKETDAPFAGGDSDGEDSDGASDPAASNVVSINVASSGDEEEDGEILKPLPDRLVAELTAWRTLALQDALAQEPSTAFAAVLHAFVLSTFYSYSRESCLEVSLNKVSFGFAPSGLRGSAPARAIEERHKRWADRLPDDDKDLWDALLAFDGAEQAALFAHCASQVLNAQAEVVPKYDNGRISKHSIERRLVHSHVLARAVGLDLIGAGWRPTVEGYFRSVTKPRILADVAEAKGPNFAEMIDHLKKGDMANEAERLLEDSGWLPGPMRTPELLDAPAADPFLGEEETAALPTFLDDEEQPVDAGNDGKDVAAAA</sequence>
<feature type="region of interest" description="Disordered" evidence="1">
    <location>
        <begin position="394"/>
        <end position="429"/>
    </location>
</feature>
<dbReference type="CDD" id="cd16406">
    <property type="entry name" value="ParB_N_like"/>
    <property type="match status" value="1"/>
</dbReference>
<dbReference type="GO" id="GO:0005694">
    <property type="term" value="C:chromosome"/>
    <property type="evidence" value="ECO:0007669"/>
    <property type="project" value="TreeGrafter"/>
</dbReference>
<dbReference type="AlphaFoldDB" id="T0J3D5"/>
<gene>
    <name evidence="3" type="ORF">M529_15055</name>
</gene>
<feature type="region of interest" description="Disordered" evidence="1">
    <location>
        <begin position="694"/>
        <end position="717"/>
    </location>
</feature>
<dbReference type="Proteomes" id="UP000015523">
    <property type="component" value="Unassembled WGS sequence"/>
</dbReference>
<feature type="compositionally biased region" description="Basic and acidic residues" evidence="1">
    <location>
        <begin position="708"/>
        <end position="717"/>
    </location>
</feature>
<dbReference type="InterPro" id="IPR036086">
    <property type="entry name" value="ParB/Sulfiredoxin_sf"/>
</dbReference>
<comment type="caution">
    <text evidence="3">The sequence shown here is derived from an EMBL/GenBank/DDBJ whole genome shotgun (WGS) entry which is preliminary data.</text>
</comment>
<dbReference type="Gene3D" id="3.90.1530.30">
    <property type="match status" value="1"/>
</dbReference>
<reference evidence="3 4" key="1">
    <citation type="journal article" date="2013" name="Genome Announc.">
        <title>Draft Genome Sequence of Sphingobium ummariense Strain RL-3, a Hexachlorocyclohexane-Degrading Bacterium.</title>
        <authorList>
            <person name="Kohli P."/>
            <person name="Dua A."/>
            <person name="Sangwan N."/>
            <person name="Oldach P."/>
            <person name="Khurana J.P."/>
            <person name="Lal R."/>
        </authorList>
    </citation>
    <scope>NUCLEOTIDE SEQUENCE [LARGE SCALE GENOMIC DNA]</scope>
    <source>
        <strain evidence="3 4">RL-3</strain>
    </source>
</reference>
<dbReference type="SUPFAM" id="SSF110849">
    <property type="entry name" value="ParB/Sulfiredoxin"/>
    <property type="match status" value="1"/>
</dbReference>
<dbReference type="PANTHER" id="PTHR33375">
    <property type="entry name" value="CHROMOSOME-PARTITIONING PROTEIN PARB-RELATED"/>
    <property type="match status" value="1"/>
</dbReference>
<accession>T0J3D5</accession>
<dbReference type="SMART" id="SM00470">
    <property type="entry name" value="ParB"/>
    <property type="match status" value="1"/>
</dbReference>
<dbReference type="GO" id="GO:0003677">
    <property type="term" value="F:DNA binding"/>
    <property type="evidence" value="ECO:0007669"/>
    <property type="project" value="UniProtKB-KW"/>
</dbReference>
<protein>
    <submittedName>
        <fullName evidence="3">DNA-binding protein</fullName>
    </submittedName>
</protein>
<evidence type="ECO:0000259" key="2">
    <source>
        <dbReference type="SMART" id="SM00470"/>
    </source>
</evidence>
<name>T0J3D5_9SPHN</name>
<feature type="domain" description="ParB-like N-terminal" evidence="2">
    <location>
        <begin position="14"/>
        <end position="118"/>
    </location>
</feature>
<keyword evidence="4" id="KW-1185">Reference proteome</keyword>
<dbReference type="FunFam" id="3.90.1530.30:FF:000002">
    <property type="entry name" value="Chromosome partitioning protein ParB"/>
    <property type="match status" value="1"/>
</dbReference>
<evidence type="ECO:0000256" key="1">
    <source>
        <dbReference type="SAM" id="MobiDB-lite"/>
    </source>
</evidence>
<dbReference type="PATRIC" id="fig|1346791.3.peg.2896"/>
<dbReference type="Pfam" id="PF02195">
    <property type="entry name" value="ParB_N"/>
    <property type="match status" value="1"/>
</dbReference>
<dbReference type="EMBL" id="AUWY01000102">
    <property type="protein sequence ID" value="EQB31352.1"/>
    <property type="molecule type" value="Genomic_DNA"/>
</dbReference>
<dbReference type="PANTHER" id="PTHR33375:SF7">
    <property type="entry name" value="CHROMOSOME 2-PARTITIONING PROTEIN PARB-RELATED"/>
    <property type="match status" value="1"/>
</dbReference>
<dbReference type="STRING" id="1346791.M529_15055"/>
<dbReference type="GO" id="GO:0007059">
    <property type="term" value="P:chromosome segregation"/>
    <property type="evidence" value="ECO:0007669"/>
    <property type="project" value="TreeGrafter"/>
</dbReference>
<dbReference type="SUPFAM" id="SSF109709">
    <property type="entry name" value="KorB DNA-binding domain-like"/>
    <property type="match status" value="1"/>
</dbReference>
<dbReference type="RefSeq" id="WP_021318756.1">
    <property type="nucleotide sequence ID" value="NZ_AUWY01000102.1"/>
</dbReference>
<evidence type="ECO:0000313" key="3">
    <source>
        <dbReference type="EMBL" id="EQB31352.1"/>
    </source>
</evidence>
<dbReference type="eggNOG" id="COG1475">
    <property type="taxonomic scope" value="Bacteria"/>
</dbReference>
<proteinExistence type="predicted"/>
<organism evidence="3 4">
    <name type="scientific">Sphingobium ummariense RL-3</name>
    <dbReference type="NCBI Taxonomy" id="1346791"/>
    <lineage>
        <taxon>Bacteria</taxon>
        <taxon>Pseudomonadati</taxon>
        <taxon>Pseudomonadota</taxon>
        <taxon>Alphaproteobacteria</taxon>
        <taxon>Sphingomonadales</taxon>
        <taxon>Sphingomonadaceae</taxon>
        <taxon>Sphingobium</taxon>
    </lineage>
</organism>
<keyword evidence="3" id="KW-0238">DNA-binding</keyword>